<comment type="caution">
    <text evidence="2">The sequence shown here is derived from an EMBL/GenBank/DDBJ whole genome shotgun (WGS) entry which is preliminary data.</text>
</comment>
<protein>
    <recommendedName>
        <fullName evidence="4">Retinol dehydrogenase 13</fullName>
    </recommendedName>
</protein>
<dbReference type="Gene3D" id="3.40.50.720">
    <property type="entry name" value="NAD(P)-binding Rossmann-like Domain"/>
    <property type="match status" value="1"/>
</dbReference>
<organism evidence="2 3">
    <name type="scientific">Ramazzottius varieornatus</name>
    <name type="common">Water bear</name>
    <name type="synonym">Tardigrade</name>
    <dbReference type="NCBI Taxonomy" id="947166"/>
    <lineage>
        <taxon>Eukaryota</taxon>
        <taxon>Metazoa</taxon>
        <taxon>Ecdysozoa</taxon>
        <taxon>Tardigrada</taxon>
        <taxon>Eutardigrada</taxon>
        <taxon>Parachela</taxon>
        <taxon>Hypsibioidea</taxon>
        <taxon>Ramazzottiidae</taxon>
        <taxon>Ramazzottius</taxon>
    </lineage>
</organism>
<dbReference type="Proteomes" id="UP000186922">
    <property type="component" value="Unassembled WGS sequence"/>
</dbReference>
<evidence type="ECO:0000313" key="2">
    <source>
        <dbReference type="EMBL" id="GAU99151.1"/>
    </source>
</evidence>
<keyword evidence="1" id="KW-0560">Oxidoreductase</keyword>
<dbReference type="EMBL" id="BDGG01000005">
    <property type="protein sequence ID" value="GAU99151.1"/>
    <property type="molecule type" value="Genomic_DNA"/>
</dbReference>
<dbReference type="SUPFAM" id="SSF51735">
    <property type="entry name" value="NAD(P)-binding Rossmann-fold domains"/>
    <property type="match status" value="1"/>
</dbReference>
<evidence type="ECO:0000313" key="3">
    <source>
        <dbReference type="Proteomes" id="UP000186922"/>
    </source>
</evidence>
<evidence type="ECO:0000256" key="1">
    <source>
        <dbReference type="ARBA" id="ARBA00023002"/>
    </source>
</evidence>
<gene>
    <name evidence="2" type="primary">RvY_10192</name>
    <name evidence="2" type="synonym">RvY_10192.1</name>
    <name evidence="2" type="ORF">RvY_10192-1</name>
</gene>
<dbReference type="STRING" id="947166.A0A1D1VBY2"/>
<dbReference type="Pfam" id="PF00106">
    <property type="entry name" value="adh_short"/>
    <property type="match status" value="1"/>
</dbReference>
<proteinExistence type="predicted"/>
<dbReference type="AlphaFoldDB" id="A0A1D1VBY2"/>
<dbReference type="InterPro" id="IPR002347">
    <property type="entry name" value="SDR_fam"/>
</dbReference>
<dbReference type="PANTHER" id="PTHR43157">
    <property type="entry name" value="PHOSPHATIDYLINOSITOL-GLYCAN BIOSYNTHESIS CLASS F PROTEIN-RELATED"/>
    <property type="match status" value="1"/>
</dbReference>
<dbReference type="PANTHER" id="PTHR43157:SF31">
    <property type="entry name" value="PHOSPHATIDYLINOSITOL-GLYCAN BIOSYNTHESIS CLASS F PROTEIN"/>
    <property type="match status" value="1"/>
</dbReference>
<keyword evidence="3" id="KW-1185">Reference proteome</keyword>
<dbReference type="OrthoDB" id="191139at2759"/>
<evidence type="ECO:0008006" key="4">
    <source>
        <dbReference type="Google" id="ProtNLM"/>
    </source>
</evidence>
<accession>A0A1D1VBY2</accession>
<name>A0A1D1VBY2_RAMVA</name>
<sequence length="322" mass="35914">MSRRRSWSAMAAVAVSLGGYYLYSEYNGCTYKSKEDLKGHTFILTGATNAGVGKETARELAIRGATVILGAKNLDRCHQARHQIITSTNFQNREIECVPLDLKSLSSIRKFVQNLPKDLPVDALVNAAETIKKDSREETVDGLEKQMGVSHFGHFLLTNLVVEKFNTIPGLRIVNIAFPSSKEASINFDDLNSEKDYNPSRVYRQAKLATLLTTLEASKRFGHGVTVNAVYPGQCNTEIYRHVSGNQSFIVKILMQPLFMFLFKSPERAAQTVLYAALNKDLEGVTGKYVADCMVKELPIRETEAAQSKRLWEVSREIVEGV</sequence>
<dbReference type="InterPro" id="IPR036291">
    <property type="entry name" value="NAD(P)-bd_dom_sf"/>
</dbReference>
<dbReference type="GO" id="GO:0016491">
    <property type="term" value="F:oxidoreductase activity"/>
    <property type="evidence" value="ECO:0007669"/>
    <property type="project" value="UniProtKB-KW"/>
</dbReference>
<reference evidence="2 3" key="1">
    <citation type="journal article" date="2016" name="Nat. Commun.">
        <title>Extremotolerant tardigrade genome and improved radiotolerance of human cultured cells by tardigrade-unique protein.</title>
        <authorList>
            <person name="Hashimoto T."/>
            <person name="Horikawa D.D."/>
            <person name="Saito Y."/>
            <person name="Kuwahara H."/>
            <person name="Kozuka-Hata H."/>
            <person name="Shin-I T."/>
            <person name="Minakuchi Y."/>
            <person name="Ohishi K."/>
            <person name="Motoyama A."/>
            <person name="Aizu T."/>
            <person name="Enomoto A."/>
            <person name="Kondo K."/>
            <person name="Tanaka S."/>
            <person name="Hara Y."/>
            <person name="Koshikawa S."/>
            <person name="Sagara H."/>
            <person name="Miura T."/>
            <person name="Yokobori S."/>
            <person name="Miyagawa K."/>
            <person name="Suzuki Y."/>
            <person name="Kubo T."/>
            <person name="Oyama M."/>
            <person name="Kohara Y."/>
            <person name="Fujiyama A."/>
            <person name="Arakawa K."/>
            <person name="Katayama T."/>
            <person name="Toyoda A."/>
            <person name="Kunieda T."/>
        </authorList>
    </citation>
    <scope>NUCLEOTIDE SEQUENCE [LARGE SCALE GENOMIC DNA]</scope>
    <source>
        <strain evidence="2 3">YOKOZUNA-1</strain>
    </source>
</reference>